<dbReference type="Gene3D" id="3.40.50.720">
    <property type="entry name" value="NAD(P)-binding Rossmann-like Domain"/>
    <property type="match status" value="1"/>
</dbReference>
<evidence type="ECO:0000313" key="5">
    <source>
        <dbReference type="EMBL" id="AWV97852.1"/>
    </source>
</evidence>
<dbReference type="InterPro" id="IPR013708">
    <property type="entry name" value="Shikimate_DH-bd_N"/>
</dbReference>
<evidence type="ECO:0000256" key="1">
    <source>
        <dbReference type="ARBA" id="ARBA00004871"/>
    </source>
</evidence>
<evidence type="ECO:0000259" key="4">
    <source>
        <dbReference type="Pfam" id="PF08501"/>
    </source>
</evidence>
<dbReference type="EMBL" id="CP029480">
    <property type="protein sequence ID" value="AWV97852.1"/>
    <property type="molecule type" value="Genomic_DNA"/>
</dbReference>
<dbReference type="EC" id="1.1.1.25" evidence="5"/>
<keyword evidence="3" id="KW-0028">Amino-acid biosynthesis</keyword>
<feature type="domain" description="Shikimate dehydrogenase substrate binding N-terminal" evidence="4">
    <location>
        <begin position="6"/>
        <end position="89"/>
    </location>
</feature>
<dbReference type="Pfam" id="PF08501">
    <property type="entry name" value="Shikimate_dh_N"/>
    <property type="match status" value="1"/>
</dbReference>
<dbReference type="Proteomes" id="UP000249873">
    <property type="component" value="Chromosome"/>
</dbReference>
<dbReference type="InterPro" id="IPR036291">
    <property type="entry name" value="NAD(P)-bd_dom_sf"/>
</dbReference>
<dbReference type="InterPro" id="IPR046346">
    <property type="entry name" value="Aminoacid_DH-like_N_sf"/>
</dbReference>
<dbReference type="GO" id="GO:0004764">
    <property type="term" value="F:shikimate 3-dehydrogenase (NADP+) activity"/>
    <property type="evidence" value="ECO:0007669"/>
    <property type="project" value="UniProtKB-EC"/>
</dbReference>
<protein>
    <submittedName>
        <fullName evidence="5">Shikimate dehydrogenase</fullName>
        <ecNumber evidence="5">1.1.1.25</ecNumber>
    </submittedName>
</protein>
<name>A0A2Z4G9E4_9BACT</name>
<sequence>MQLFGLIGFPLTHSFSKKYFTEKFEELGISKEYQYELYEIEDPTEFPKLFSENPDLKGINITIPHKQSVFQYLDALDISAEKVGAVNVVKRTTDNKLVGYNSDYYGFQRSLLEFLGEGYDVKKLKALILGYGGAAKAVVAALEDLGVTVQLVSRKASDKAIDYKQSETFLGSHKLIVNCSPLGTYPKTDQCPAIDYEQLTASHFLFDLVYNPPESLFLKNGKEKGAQIKNGYDMLVYQAEKSWEIWQK</sequence>
<dbReference type="GO" id="GO:0009423">
    <property type="term" value="P:chorismate biosynthetic process"/>
    <property type="evidence" value="ECO:0007669"/>
    <property type="project" value="TreeGrafter"/>
</dbReference>
<dbReference type="PANTHER" id="PTHR21089:SF1">
    <property type="entry name" value="BIFUNCTIONAL 3-DEHYDROQUINATE DEHYDRATASE_SHIKIMATE DEHYDROGENASE, CHLOROPLASTIC"/>
    <property type="match status" value="1"/>
</dbReference>
<accession>A0A2Z4G9E4</accession>
<reference evidence="5 6" key="1">
    <citation type="submission" date="2018-05" db="EMBL/GenBank/DDBJ databases">
        <title>Complete genome sequence of Arcticibacterium luteifluviistationis SM1504T, a cytophagaceae bacterium isolated from Arctic surface seawater.</title>
        <authorList>
            <person name="Li Y."/>
            <person name="Qin Q.-L."/>
        </authorList>
    </citation>
    <scope>NUCLEOTIDE SEQUENCE [LARGE SCALE GENOMIC DNA]</scope>
    <source>
        <strain evidence="5 6">SM1504</strain>
    </source>
</reference>
<dbReference type="OrthoDB" id="9792692at2"/>
<dbReference type="RefSeq" id="WP_111370954.1">
    <property type="nucleotide sequence ID" value="NZ_CP029480.1"/>
</dbReference>
<dbReference type="CDD" id="cd01065">
    <property type="entry name" value="NAD_bind_Shikimate_DH"/>
    <property type="match status" value="1"/>
</dbReference>
<keyword evidence="6" id="KW-1185">Reference proteome</keyword>
<evidence type="ECO:0000313" key="6">
    <source>
        <dbReference type="Proteomes" id="UP000249873"/>
    </source>
</evidence>
<dbReference type="InterPro" id="IPR022893">
    <property type="entry name" value="Shikimate_DH_fam"/>
</dbReference>
<dbReference type="KEGG" id="als:DJ013_06590"/>
<dbReference type="SUPFAM" id="SSF53223">
    <property type="entry name" value="Aminoacid dehydrogenase-like, N-terminal domain"/>
    <property type="match status" value="1"/>
</dbReference>
<evidence type="ECO:0000256" key="2">
    <source>
        <dbReference type="ARBA" id="ARBA00023002"/>
    </source>
</evidence>
<dbReference type="Gene3D" id="3.40.50.10860">
    <property type="entry name" value="Leucine Dehydrogenase, chain A, domain 1"/>
    <property type="match status" value="1"/>
</dbReference>
<dbReference type="SUPFAM" id="SSF51735">
    <property type="entry name" value="NAD(P)-binding Rossmann-fold domains"/>
    <property type="match status" value="1"/>
</dbReference>
<dbReference type="GO" id="GO:0019632">
    <property type="term" value="P:shikimate metabolic process"/>
    <property type="evidence" value="ECO:0007669"/>
    <property type="project" value="TreeGrafter"/>
</dbReference>
<evidence type="ECO:0000256" key="3">
    <source>
        <dbReference type="ARBA" id="ARBA00023141"/>
    </source>
</evidence>
<dbReference type="GO" id="GO:0050661">
    <property type="term" value="F:NADP binding"/>
    <property type="evidence" value="ECO:0007669"/>
    <property type="project" value="TreeGrafter"/>
</dbReference>
<proteinExistence type="predicted"/>
<comment type="pathway">
    <text evidence="1">Metabolic intermediate biosynthesis; chorismate biosynthesis; chorismate from D-erythrose 4-phosphate and phosphoenolpyruvate: step 4/7.</text>
</comment>
<dbReference type="GO" id="GO:0009073">
    <property type="term" value="P:aromatic amino acid family biosynthetic process"/>
    <property type="evidence" value="ECO:0007669"/>
    <property type="project" value="UniProtKB-KW"/>
</dbReference>
<gene>
    <name evidence="5" type="primary">aroE</name>
    <name evidence="5" type="ORF">DJ013_06590</name>
</gene>
<dbReference type="PANTHER" id="PTHR21089">
    <property type="entry name" value="SHIKIMATE DEHYDROGENASE"/>
    <property type="match status" value="1"/>
</dbReference>
<keyword evidence="3" id="KW-0057">Aromatic amino acid biosynthesis</keyword>
<organism evidence="5 6">
    <name type="scientific">Arcticibacterium luteifluviistationis</name>
    <dbReference type="NCBI Taxonomy" id="1784714"/>
    <lineage>
        <taxon>Bacteria</taxon>
        <taxon>Pseudomonadati</taxon>
        <taxon>Bacteroidota</taxon>
        <taxon>Cytophagia</taxon>
        <taxon>Cytophagales</taxon>
        <taxon>Leadbetterellaceae</taxon>
        <taxon>Arcticibacterium</taxon>
    </lineage>
</organism>
<dbReference type="GO" id="GO:0005829">
    <property type="term" value="C:cytosol"/>
    <property type="evidence" value="ECO:0007669"/>
    <property type="project" value="TreeGrafter"/>
</dbReference>
<dbReference type="AlphaFoldDB" id="A0A2Z4G9E4"/>
<keyword evidence="2 5" id="KW-0560">Oxidoreductase</keyword>